<proteinExistence type="predicted"/>
<protein>
    <submittedName>
        <fullName evidence="1">Uncharacterized protein</fullName>
    </submittedName>
</protein>
<evidence type="ECO:0000313" key="1">
    <source>
        <dbReference type="EMBL" id="KDQ54392.1"/>
    </source>
</evidence>
<evidence type="ECO:0000313" key="2">
    <source>
        <dbReference type="Proteomes" id="UP000027265"/>
    </source>
</evidence>
<dbReference type="EMBL" id="KL197729">
    <property type="protein sequence ID" value="KDQ54392.1"/>
    <property type="molecule type" value="Genomic_DNA"/>
</dbReference>
<dbReference type="HOGENOM" id="CLU_1992948_0_0_1"/>
<gene>
    <name evidence="1" type="ORF">JAAARDRAFT_407002</name>
</gene>
<sequence>MTEWGILVSQPFSLTLHYNNKRRNLASADQMPTTATIRSADHRRRSAWVTRGMNLGGSISRWLCPGQPPIPQASRMKDIERWPIHVITVIWVVLISMIRPSIEVVLYTLHGWLKLKVPSSGKLSI</sequence>
<accession>A0A067PSW4</accession>
<keyword evidence="2" id="KW-1185">Reference proteome</keyword>
<name>A0A067PSW4_9AGAM</name>
<reference evidence="2" key="1">
    <citation type="journal article" date="2014" name="Proc. Natl. Acad. Sci. U.S.A.">
        <title>Extensive sampling of basidiomycete genomes demonstrates inadequacy of the white-rot/brown-rot paradigm for wood decay fungi.</title>
        <authorList>
            <person name="Riley R."/>
            <person name="Salamov A.A."/>
            <person name="Brown D.W."/>
            <person name="Nagy L.G."/>
            <person name="Floudas D."/>
            <person name="Held B.W."/>
            <person name="Levasseur A."/>
            <person name="Lombard V."/>
            <person name="Morin E."/>
            <person name="Otillar R."/>
            <person name="Lindquist E.A."/>
            <person name="Sun H."/>
            <person name="LaButti K.M."/>
            <person name="Schmutz J."/>
            <person name="Jabbour D."/>
            <person name="Luo H."/>
            <person name="Baker S.E."/>
            <person name="Pisabarro A.G."/>
            <person name="Walton J.D."/>
            <person name="Blanchette R.A."/>
            <person name="Henrissat B."/>
            <person name="Martin F."/>
            <person name="Cullen D."/>
            <person name="Hibbett D.S."/>
            <person name="Grigoriev I.V."/>
        </authorList>
    </citation>
    <scope>NUCLEOTIDE SEQUENCE [LARGE SCALE GENOMIC DNA]</scope>
    <source>
        <strain evidence="2">MUCL 33604</strain>
    </source>
</reference>
<organism evidence="1 2">
    <name type="scientific">Jaapia argillacea MUCL 33604</name>
    <dbReference type="NCBI Taxonomy" id="933084"/>
    <lineage>
        <taxon>Eukaryota</taxon>
        <taxon>Fungi</taxon>
        <taxon>Dikarya</taxon>
        <taxon>Basidiomycota</taxon>
        <taxon>Agaricomycotina</taxon>
        <taxon>Agaricomycetes</taxon>
        <taxon>Agaricomycetidae</taxon>
        <taxon>Jaapiales</taxon>
        <taxon>Jaapiaceae</taxon>
        <taxon>Jaapia</taxon>
    </lineage>
</organism>
<dbReference type="InParanoid" id="A0A067PSW4"/>
<dbReference type="AlphaFoldDB" id="A0A067PSW4"/>
<dbReference type="Proteomes" id="UP000027265">
    <property type="component" value="Unassembled WGS sequence"/>
</dbReference>